<evidence type="ECO:0000256" key="8">
    <source>
        <dbReference type="ARBA" id="ARBA00023012"/>
    </source>
</evidence>
<dbReference type="InterPro" id="IPR003594">
    <property type="entry name" value="HATPase_dom"/>
</dbReference>
<feature type="signal peptide" evidence="10">
    <location>
        <begin position="1"/>
        <end position="19"/>
    </location>
</feature>
<feature type="chain" id="PRO_5016685646" description="histidine kinase" evidence="10">
    <location>
        <begin position="20"/>
        <end position="733"/>
    </location>
</feature>
<evidence type="ECO:0000313" key="13">
    <source>
        <dbReference type="EMBL" id="RBP40374.1"/>
    </source>
</evidence>
<dbReference type="InterPro" id="IPR004358">
    <property type="entry name" value="Sig_transdc_His_kin-like_C"/>
</dbReference>
<keyword evidence="5" id="KW-0547">Nucleotide-binding</keyword>
<dbReference type="SUPFAM" id="SSF55874">
    <property type="entry name" value="ATPase domain of HSP90 chaperone/DNA topoisomerase II/histidine kinase"/>
    <property type="match status" value="1"/>
</dbReference>
<feature type="domain" description="Histidine kinase" evidence="11">
    <location>
        <begin position="513"/>
        <end position="730"/>
    </location>
</feature>
<dbReference type="SUPFAM" id="SSF55785">
    <property type="entry name" value="PYP-like sensor domain (PAS domain)"/>
    <property type="match status" value="1"/>
</dbReference>
<keyword evidence="9" id="KW-1133">Transmembrane helix</keyword>
<dbReference type="InterPro" id="IPR003661">
    <property type="entry name" value="HisK_dim/P_dom"/>
</dbReference>
<evidence type="ECO:0000256" key="3">
    <source>
        <dbReference type="ARBA" id="ARBA00022553"/>
    </source>
</evidence>
<comment type="catalytic activity">
    <reaction evidence="1">
        <text>ATP + protein L-histidine = ADP + protein N-phospho-L-histidine.</text>
        <dbReference type="EC" id="2.7.13.3"/>
    </reaction>
</comment>
<dbReference type="InterPro" id="IPR000700">
    <property type="entry name" value="PAS-assoc_C"/>
</dbReference>
<dbReference type="InterPro" id="IPR013655">
    <property type="entry name" value="PAS_fold_3"/>
</dbReference>
<keyword evidence="9" id="KW-0812">Transmembrane</keyword>
<dbReference type="InterPro" id="IPR001610">
    <property type="entry name" value="PAC"/>
</dbReference>
<name>A0A366HF92_9BACT</name>
<dbReference type="PANTHER" id="PTHR43065">
    <property type="entry name" value="SENSOR HISTIDINE KINASE"/>
    <property type="match status" value="1"/>
</dbReference>
<organism evidence="13 14">
    <name type="scientific">Roseimicrobium gellanilyticum</name>
    <dbReference type="NCBI Taxonomy" id="748857"/>
    <lineage>
        <taxon>Bacteria</taxon>
        <taxon>Pseudomonadati</taxon>
        <taxon>Verrucomicrobiota</taxon>
        <taxon>Verrucomicrobiia</taxon>
        <taxon>Verrucomicrobiales</taxon>
        <taxon>Verrucomicrobiaceae</taxon>
        <taxon>Roseimicrobium</taxon>
    </lineage>
</organism>
<dbReference type="SMART" id="SM00387">
    <property type="entry name" value="HATPase_c"/>
    <property type="match status" value="1"/>
</dbReference>
<keyword evidence="7" id="KW-0067">ATP-binding</keyword>
<accession>A0A366HF92</accession>
<keyword evidence="6" id="KW-0418">Kinase</keyword>
<keyword evidence="4" id="KW-0808">Transferase</keyword>
<sequence length="733" mass="80983">MVRRVLLFLLPLLTSVLMAEGPQHVLIMHSFGRDYSPNGEVASIFRTELARDNPNAIEFVDASLEMARFDGEENEKPLLDFLRAVFEEQMPDLVVPIGSPAVMFCRRHRSTLFPHSPMLLLDAEKRRVEMMKDDPDVVSVGPDVNINYLAGNIFEVLPKTRHIYVAQDASPIGRFWTTVMKREWDAAYSNRATFHWMNDQSLKQMRSTVSALPPDSVVLVGMMMRDAAGVPLVEETGLDAMHESANAPVFSFNDLQLGRGTLGGRLVPQKRVAVEGAKVAMKLLAGVPPSSLPWQHFPLGAPVYDARELKRWGISESALPAGSTVLFRKPGLWETHRSSFLIFVGVIALQTGMIAMLLAARKRAREMHADFTLAADSGNIGLWSRKPGVDELEGSAKWRTIFGLPDSGSVTFEDVLARVHPEDKSMLRSAIELAARDGGAFSLEHRVVHPDGSVRWVSSHGHVHAFGDRQKLEIRGASRDVTERRRATQEAEQRREELAHLSRVATLGALSGSLAHELNQPLGIILSNAQAARHVLACDQPEPEEMCELREMIADIISEDRRAGDVIARMRTLLRRGEVSLQPLDVHQQLQEVVQLTRSDLIGRGVKVDFQLAEDVPPVMSDRVQFQQVLLNLITNAADAMVANPPGERSITLTTCQDGDEVRIDVKDAGTGIEGEPESLFKAFHTTKEHGMGLGLSISRALVTAHGGRLWATRNHDRGATFHITLAATKGVT</sequence>
<dbReference type="GO" id="GO:0005524">
    <property type="term" value="F:ATP binding"/>
    <property type="evidence" value="ECO:0007669"/>
    <property type="project" value="UniProtKB-KW"/>
</dbReference>
<dbReference type="SMART" id="SM00086">
    <property type="entry name" value="PAC"/>
    <property type="match status" value="1"/>
</dbReference>
<dbReference type="InterPro" id="IPR036097">
    <property type="entry name" value="HisK_dim/P_sf"/>
</dbReference>
<dbReference type="Pfam" id="PF08447">
    <property type="entry name" value="PAS_3"/>
    <property type="match status" value="1"/>
</dbReference>
<dbReference type="Proteomes" id="UP000253426">
    <property type="component" value="Unassembled WGS sequence"/>
</dbReference>
<evidence type="ECO:0000313" key="14">
    <source>
        <dbReference type="Proteomes" id="UP000253426"/>
    </source>
</evidence>
<dbReference type="SMART" id="SM00388">
    <property type="entry name" value="HisKA"/>
    <property type="match status" value="1"/>
</dbReference>
<dbReference type="InterPro" id="IPR036890">
    <property type="entry name" value="HATPase_C_sf"/>
</dbReference>
<evidence type="ECO:0000256" key="10">
    <source>
        <dbReference type="SAM" id="SignalP"/>
    </source>
</evidence>
<reference evidence="13 14" key="1">
    <citation type="submission" date="2018-06" db="EMBL/GenBank/DDBJ databases">
        <title>Genomic Encyclopedia of Type Strains, Phase IV (KMG-IV): sequencing the most valuable type-strain genomes for metagenomic binning, comparative biology and taxonomic classification.</title>
        <authorList>
            <person name="Goeker M."/>
        </authorList>
    </citation>
    <scope>NUCLEOTIDE SEQUENCE [LARGE SCALE GENOMIC DNA]</scope>
    <source>
        <strain evidence="13 14">DSM 25532</strain>
    </source>
</reference>
<dbReference type="PANTHER" id="PTHR43065:SF10">
    <property type="entry name" value="PEROXIDE STRESS-ACTIVATED HISTIDINE KINASE MAK3"/>
    <property type="match status" value="1"/>
</dbReference>
<dbReference type="AlphaFoldDB" id="A0A366HF92"/>
<dbReference type="CDD" id="cd00130">
    <property type="entry name" value="PAS"/>
    <property type="match status" value="1"/>
</dbReference>
<gene>
    <name evidence="13" type="ORF">DES53_10881</name>
</gene>
<comment type="caution">
    <text evidence="13">The sequence shown here is derived from an EMBL/GenBank/DDBJ whole genome shotgun (WGS) entry which is preliminary data.</text>
</comment>
<keyword evidence="8" id="KW-0902">Two-component regulatory system</keyword>
<evidence type="ECO:0000256" key="9">
    <source>
        <dbReference type="SAM" id="Phobius"/>
    </source>
</evidence>
<dbReference type="EMBL" id="QNRR01000008">
    <property type="protein sequence ID" value="RBP40374.1"/>
    <property type="molecule type" value="Genomic_DNA"/>
</dbReference>
<dbReference type="Gene3D" id="3.30.565.10">
    <property type="entry name" value="Histidine kinase-like ATPase, C-terminal domain"/>
    <property type="match status" value="1"/>
</dbReference>
<feature type="domain" description="PAC" evidence="12">
    <location>
        <begin position="441"/>
        <end position="493"/>
    </location>
</feature>
<evidence type="ECO:0000256" key="4">
    <source>
        <dbReference type="ARBA" id="ARBA00022679"/>
    </source>
</evidence>
<dbReference type="InterPro" id="IPR000014">
    <property type="entry name" value="PAS"/>
</dbReference>
<evidence type="ECO:0000259" key="11">
    <source>
        <dbReference type="PROSITE" id="PS50109"/>
    </source>
</evidence>
<dbReference type="Gene3D" id="3.30.450.20">
    <property type="entry name" value="PAS domain"/>
    <property type="match status" value="1"/>
</dbReference>
<evidence type="ECO:0000256" key="7">
    <source>
        <dbReference type="ARBA" id="ARBA00022840"/>
    </source>
</evidence>
<keyword evidence="14" id="KW-1185">Reference proteome</keyword>
<dbReference type="PROSITE" id="PS50113">
    <property type="entry name" value="PAC"/>
    <property type="match status" value="1"/>
</dbReference>
<feature type="transmembrane region" description="Helical" evidence="9">
    <location>
        <begin position="340"/>
        <end position="360"/>
    </location>
</feature>
<dbReference type="PROSITE" id="PS50109">
    <property type="entry name" value="HIS_KIN"/>
    <property type="match status" value="1"/>
</dbReference>
<evidence type="ECO:0000256" key="2">
    <source>
        <dbReference type="ARBA" id="ARBA00012438"/>
    </source>
</evidence>
<dbReference type="CDD" id="cd00082">
    <property type="entry name" value="HisKA"/>
    <property type="match status" value="1"/>
</dbReference>
<evidence type="ECO:0000256" key="6">
    <source>
        <dbReference type="ARBA" id="ARBA00022777"/>
    </source>
</evidence>
<keyword evidence="9" id="KW-0472">Membrane</keyword>
<dbReference type="Pfam" id="PF02518">
    <property type="entry name" value="HATPase_c"/>
    <property type="match status" value="1"/>
</dbReference>
<keyword evidence="3" id="KW-0597">Phosphoprotein</keyword>
<evidence type="ECO:0000256" key="5">
    <source>
        <dbReference type="ARBA" id="ARBA00022741"/>
    </source>
</evidence>
<dbReference type="Gene3D" id="1.10.287.130">
    <property type="match status" value="1"/>
</dbReference>
<keyword evidence="10" id="KW-0732">Signal</keyword>
<dbReference type="SUPFAM" id="SSF47384">
    <property type="entry name" value="Homodimeric domain of signal transducing histidine kinase"/>
    <property type="match status" value="1"/>
</dbReference>
<dbReference type="InterPro" id="IPR005467">
    <property type="entry name" value="His_kinase_dom"/>
</dbReference>
<dbReference type="GO" id="GO:0000155">
    <property type="term" value="F:phosphorelay sensor kinase activity"/>
    <property type="evidence" value="ECO:0007669"/>
    <property type="project" value="InterPro"/>
</dbReference>
<dbReference type="Gene3D" id="2.10.70.100">
    <property type="match status" value="1"/>
</dbReference>
<evidence type="ECO:0000256" key="1">
    <source>
        <dbReference type="ARBA" id="ARBA00000085"/>
    </source>
</evidence>
<dbReference type="OrthoDB" id="9805474at2"/>
<dbReference type="PRINTS" id="PR00344">
    <property type="entry name" value="BCTRLSENSOR"/>
</dbReference>
<protein>
    <recommendedName>
        <fullName evidence="2">histidine kinase</fullName>
        <ecNumber evidence="2">2.7.13.3</ecNumber>
    </recommendedName>
</protein>
<dbReference type="EC" id="2.7.13.3" evidence="2"/>
<proteinExistence type="predicted"/>
<evidence type="ECO:0000259" key="12">
    <source>
        <dbReference type="PROSITE" id="PS50113"/>
    </source>
</evidence>
<dbReference type="InterPro" id="IPR035965">
    <property type="entry name" value="PAS-like_dom_sf"/>
</dbReference>